<keyword evidence="1" id="KW-0732">Signal</keyword>
<dbReference type="AlphaFoldDB" id="A0AAE3H925"/>
<dbReference type="Proteomes" id="UP001204144">
    <property type="component" value="Unassembled WGS sequence"/>
</dbReference>
<evidence type="ECO:0000313" key="2">
    <source>
        <dbReference type="EMBL" id="MCP9765675.1"/>
    </source>
</evidence>
<sequence length="127" mass="14444">MKFYKPLTFLITSLLLVTNLDTNAQILNEYSEIVFKRAELLMGIGSWQKLNIRINGKSSIKLKEHSTESILIPAGENSISGQITRSTSFNLHTEPNMIYYLQAKIGGLFLDKPKFKLVRVVSKTPWL</sequence>
<evidence type="ECO:0000313" key="3">
    <source>
        <dbReference type="Proteomes" id="UP001204144"/>
    </source>
</evidence>
<comment type="caution">
    <text evidence="2">The sequence shown here is derived from an EMBL/GenBank/DDBJ whole genome shotgun (WGS) entry which is preliminary data.</text>
</comment>
<reference evidence="2 3" key="1">
    <citation type="submission" date="2018-11" db="EMBL/GenBank/DDBJ databases">
        <title>Novel bacteria species description.</title>
        <authorList>
            <person name="Han J.-H."/>
        </authorList>
    </citation>
    <scope>NUCLEOTIDE SEQUENCE [LARGE SCALE GENOMIC DNA]</scope>
    <source>
        <strain evidence="2 3">KCTC23259</strain>
    </source>
</reference>
<accession>A0AAE3H925</accession>
<protein>
    <submittedName>
        <fullName evidence="2">Uncharacterized protein</fullName>
    </submittedName>
</protein>
<feature type="signal peptide" evidence="1">
    <location>
        <begin position="1"/>
        <end position="24"/>
    </location>
</feature>
<dbReference type="EMBL" id="RJUF01000186">
    <property type="protein sequence ID" value="MCP9765675.1"/>
    <property type="molecule type" value="Genomic_DNA"/>
</dbReference>
<dbReference type="RefSeq" id="WP_255039391.1">
    <property type="nucleotide sequence ID" value="NZ_RJUF01000186.1"/>
</dbReference>
<proteinExistence type="predicted"/>
<gene>
    <name evidence="2" type="ORF">EGI31_22295</name>
</gene>
<organism evidence="2 3">
    <name type="scientific">Lacihabitans soyangensis</name>
    <dbReference type="NCBI Taxonomy" id="869394"/>
    <lineage>
        <taxon>Bacteria</taxon>
        <taxon>Pseudomonadati</taxon>
        <taxon>Bacteroidota</taxon>
        <taxon>Cytophagia</taxon>
        <taxon>Cytophagales</taxon>
        <taxon>Leadbetterellaceae</taxon>
        <taxon>Lacihabitans</taxon>
    </lineage>
</organism>
<name>A0AAE3H925_9BACT</name>
<keyword evidence="3" id="KW-1185">Reference proteome</keyword>
<evidence type="ECO:0000256" key="1">
    <source>
        <dbReference type="SAM" id="SignalP"/>
    </source>
</evidence>
<feature type="chain" id="PRO_5042184663" evidence="1">
    <location>
        <begin position="25"/>
        <end position="127"/>
    </location>
</feature>